<evidence type="ECO:0000313" key="1">
    <source>
        <dbReference type="EMBL" id="MXO90290.1"/>
    </source>
</evidence>
<dbReference type="PANTHER" id="PTHR39624">
    <property type="entry name" value="PROTEIN INVOLVED IN RIMO-MEDIATED BETA-METHYLTHIOLATION OF RIBOSOMAL PROTEIN S12 YCAO"/>
    <property type="match status" value="1"/>
</dbReference>
<proteinExistence type="predicted"/>
<dbReference type="SUPFAM" id="SSF82784">
    <property type="entry name" value="OsmC-like"/>
    <property type="match status" value="1"/>
</dbReference>
<dbReference type="InterPro" id="IPR015946">
    <property type="entry name" value="KH_dom-like_a/b"/>
</dbReference>
<evidence type="ECO:0000313" key="2">
    <source>
        <dbReference type="Proteomes" id="UP000442714"/>
    </source>
</evidence>
<organism evidence="1 2">
    <name type="scientific">Pontixanthobacter aquaemixtae</name>
    <dbReference type="NCBI Taxonomy" id="1958940"/>
    <lineage>
        <taxon>Bacteria</taxon>
        <taxon>Pseudomonadati</taxon>
        <taxon>Pseudomonadota</taxon>
        <taxon>Alphaproteobacteria</taxon>
        <taxon>Sphingomonadales</taxon>
        <taxon>Erythrobacteraceae</taxon>
        <taxon>Pontixanthobacter</taxon>
    </lineage>
</organism>
<dbReference type="InterPro" id="IPR003718">
    <property type="entry name" value="OsmC/Ohr_fam"/>
</dbReference>
<dbReference type="InterPro" id="IPR036102">
    <property type="entry name" value="OsmC/Ohrsf"/>
</dbReference>
<dbReference type="Pfam" id="PF02566">
    <property type="entry name" value="OsmC"/>
    <property type="match status" value="1"/>
</dbReference>
<sequence>MVAIKIEYVGNLHCQATHAPSGSQLTTDAPADNMGKGEAFSPTDLVATALGTCILTVMGTKAQSMDIDLSGSTVVVEKEMASGPRRIGRLATSIVIPHQVSERDRKVLEAAAFTCPVHKSMSPDVEMPIAFEWAK</sequence>
<accession>A0A844ZT36</accession>
<dbReference type="OrthoDB" id="290036at2"/>
<keyword evidence="2" id="KW-1185">Reference proteome</keyword>
<protein>
    <submittedName>
        <fullName evidence="1">OsmC family peroxiredoxin</fullName>
    </submittedName>
</protein>
<dbReference type="EMBL" id="WTYX01000001">
    <property type="protein sequence ID" value="MXO90290.1"/>
    <property type="molecule type" value="Genomic_DNA"/>
</dbReference>
<dbReference type="Gene3D" id="3.30.300.20">
    <property type="match status" value="1"/>
</dbReference>
<dbReference type="AlphaFoldDB" id="A0A844ZT36"/>
<comment type="caution">
    <text evidence="1">The sequence shown here is derived from an EMBL/GenBank/DDBJ whole genome shotgun (WGS) entry which is preliminary data.</text>
</comment>
<reference evidence="1 2" key="1">
    <citation type="submission" date="2019-12" db="EMBL/GenBank/DDBJ databases">
        <title>Genomic-based taxomic classification of the family Erythrobacteraceae.</title>
        <authorList>
            <person name="Xu L."/>
        </authorList>
    </citation>
    <scope>NUCLEOTIDE SEQUENCE [LARGE SCALE GENOMIC DNA]</scope>
    <source>
        <strain evidence="1 2">KCTC 52763</strain>
    </source>
</reference>
<dbReference type="Proteomes" id="UP000442714">
    <property type="component" value="Unassembled WGS sequence"/>
</dbReference>
<name>A0A844ZT36_9SPHN</name>
<dbReference type="RefSeq" id="WP_160603764.1">
    <property type="nucleotide sequence ID" value="NZ_WTYX01000001.1"/>
</dbReference>
<dbReference type="PANTHER" id="PTHR39624:SF2">
    <property type="entry name" value="OSMC-LIKE PROTEIN"/>
    <property type="match status" value="1"/>
</dbReference>
<gene>
    <name evidence="1" type="ORF">GRI41_05620</name>
</gene>